<dbReference type="SMART" id="SM00320">
    <property type="entry name" value="WD40"/>
    <property type="match status" value="3"/>
</dbReference>
<dbReference type="PROSITE" id="PS50082">
    <property type="entry name" value="WD_REPEATS_2"/>
    <property type="match status" value="1"/>
</dbReference>
<feature type="domain" description="IFT121/TULP4 N-terminal" evidence="9">
    <location>
        <begin position="14"/>
        <end position="210"/>
    </location>
</feature>
<feature type="domain" description="Tubby C-terminal" evidence="8">
    <location>
        <begin position="791"/>
        <end position="873"/>
    </location>
</feature>
<feature type="region of interest" description="Disordered" evidence="7">
    <location>
        <begin position="688"/>
        <end position="713"/>
    </location>
</feature>
<evidence type="ECO:0000256" key="5">
    <source>
        <dbReference type="ARBA" id="ARBA00022737"/>
    </source>
</evidence>
<evidence type="ECO:0000256" key="4">
    <source>
        <dbReference type="ARBA" id="ARBA00022574"/>
    </source>
</evidence>
<evidence type="ECO:0000313" key="11">
    <source>
        <dbReference type="Proteomes" id="UP001174909"/>
    </source>
</evidence>
<evidence type="ECO:0000256" key="1">
    <source>
        <dbReference type="ARBA" id="ARBA00004496"/>
    </source>
</evidence>
<feature type="compositionally biased region" description="Basic and acidic residues" evidence="7">
    <location>
        <begin position="544"/>
        <end position="554"/>
    </location>
</feature>
<dbReference type="AlphaFoldDB" id="A0AA35TI44"/>
<dbReference type="InterPro" id="IPR025659">
    <property type="entry name" value="Tubby-like_C"/>
</dbReference>
<evidence type="ECO:0000313" key="10">
    <source>
        <dbReference type="EMBL" id="CAI8048710.1"/>
    </source>
</evidence>
<sequence length="875" mass="94857">MYATFDRHSPASLGADVLSLSWKGDAGRGWLAAGNSRKTVGVTYTEAKDWAEEDGDSTELATPAPEVLLERQGMRRNFNFREHSAEVTIVQWNKHLDKIATCDASGTVIVWRNHNGRSVMELVNNRGTPISDFKWSNDGSKVLIAYTDGYILVGTAYGRRIWARNLNLGSFVTSPSNHSQSSKLLSSTWSPDDSRIVIGSSIGELIELNATHGGMLVSTTEVLPGIGIIGLEWVQVPKPASSASVSSSSGRETTAGDSETVAQRESGEGEGLARGQPHLDAPADPNNPRNGSNVRLSLYLRNGKVVLMNSCGDQQATIIRTGLMDGRMAWAGKGSILAVAGFRKSQGVSTVRFFQPTGQLMFTLSLGTKEPVTAMTWAHGDQKIFIATKSLLHSLTVRREIPSLQSLCQKAISQYLQSRDQSHNLVLPFKLKMSVAEVFDPVIQGHIPQPQRLLDYISCPPPHSHRTYCTVIPNTAPVATSNHHHGNHHQRRHPSSYTLYVEHLGTLIPILVGHKRSTKIRQSFTISLPTRPQVSTVSYNSRHSIMDTSERTELSESTDSTLTVQSHVRGLSLFSQEGHNSLNTESGVQLACREDDATTGVGADAPRHYQSLTSEVLRNGATTTSSSSDYPHQLAEVTSNVMASKFKIQSLTETLPADMGTILIKTSFLHIQPRKVIACLPQLEDPDSGIDSDACSLSGESTGEPESPQNSLNLSLVQPDDLIESITSMEDLQLPKSINLDSQSLRPIEAQSPPSFRSHSNSCGPSFGMGRAQISGGGISGSTVGSLSPSSSSSSSTEPHVQIHSKTPTWNEQHMIYQLDFGGRVTTKSAKNFQLELDGEQVLQFGKIDSGSFILDFQAPFSPVQAFATALANLV</sequence>
<evidence type="ECO:0000256" key="6">
    <source>
        <dbReference type="PROSITE-ProRule" id="PRU00221"/>
    </source>
</evidence>
<feature type="region of interest" description="Disordered" evidence="7">
    <location>
        <begin position="737"/>
        <end position="807"/>
    </location>
</feature>
<dbReference type="Gene3D" id="3.20.90.10">
    <property type="entry name" value="Tubby Protein, Chain A"/>
    <property type="match status" value="1"/>
</dbReference>
<dbReference type="Gene3D" id="2.130.10.10">
    <property type="entry name" value="YVTN repeat-like/Quinoprotein amine dehydrogenase"/>
    <property type="match status" value="1"/>
</dbReference>
<dbReference type="GO" id="GO:0005737">
    <property type="term" value="C:cytoplasm"/>
    <property type="evidence" value="ECO:0007669"/>
    <property type="project" value="UniProtKB-SubCell"/>
</dbReference>
<feature type="repeat" description="WD" evidence="6">
    <location>
        <begin position="80"/>
        <end position="121"/>
    </location>
</feature>
<dbReference type="PRINTS" id="PR01573">
    <property type="entry name" value="SUPERTUBBY"/>
</dbReference>
<name>A0AA35TI44_GEOBA</name>
<dbReference type="InterPro" id="IPR001680">
    <property type="entry name" value="WD40_rpt"/>
</dbReference>
<comment type="subcellular location">
    <subcellularLocation>
        <location evidence="1">Cytoplasm</location>
    </subcellularLocation>
</comment>
<keyword evidence="5" id="KW-0677">Repeat</keyword>
<gene>
    <name evidence="10" type="ORF">GBAR_LOCUS26848</name>
</gene>
<dbReference type="PANTHER" id="PTHR16517:SF2">
    <property type="entry name" value="TUBBY-RELATED PROTEIN 4"/>
    <property type="match status" value="1"/>
</dbReference>
<organism evidence="10 11">
    <name type="scientific">Geodia barretti</name>
    <name type="common">Barrett's horny sponge</name>
    <dbReference type="NCBI Taxonomy" id="519541"/>
    <lineage>
        <taxon>Eukaryota</taxon>
        <taxon>Metazoa</taxon>
        <taxon>Porifera</taxon>
        <taxon>Demospongiae</taxon>
        <taxon>Heteroscleromorpha</taxon>
        <taxon>Tetractinellida</taxon>
        <taxon>Astrophorina</taxon>
        <taxon>Geodiidae</taxon>
        <taxon>Geodia</taxon>
    </lineage>
</organism>
<protein>
    <submittedName>
        <fullName evidence="10">Tubby-related protein 4</fullName>
    </submittedName>
</protein>
<evidence type="ECO:0000256" key="3">
    <source>
        <dbReference type="ARBA" id="ARBA00022490"/>
    </source>
</evidence>
<dbReference type="EMBL" id="CASHTH010003741">
    <property type="protein sequence ID" value="CAI8048710.1"/>
    <property type="molecule type" value="Genomic_DNA"/>
</dbReference>
<dbReference type="Proteomes" id="UP001174909">
    <property type="component" value="Unassembled WGS sequence"/>
</dbReference>
<dbReference type="InterPro" id="IPR056159">
    <property type="entry name" value="Beta-prop_IFT121_TULP_N"/>
</dbReference>
<keyword evidence="4 6" id="KW-0853">WD repeat</keyword>
<dbReference type="Pfam" id="PF01167">
    <property type="entry name" value="Tub"/>
    <property type="match status" value="1"/>
</dbReference>
<dbReference type="SUPFAM" id="SSF54518">
    <property type="entry name" value="Tubby C-terminal domain-like"/>
    <property type="match status" value="1"/>
</dbReference>
<feature type="region of interest" description="Disordered" evidence="7">
    <location>
        <begin position="539"/>
        <end position="560"/>
    </location>
</feature>
<proteinExistence type="inferred from homology"/>
<comment type="similarity">
    <text evidence="2">Belongs to the TUB family.</text>
</comment>
<feature type="compositionally biased region" description="Low complexity" evidence="7">
    <location>
        <begin position="781"/>
        <end position="797"/>
    </location>
</feature>
<dbReference type="InterPro" id="IPR000007">
    <property type="entry name" value="Tubby_C"/>
</dbReference>
<evidence type="ECO:0000256" key="2">
    <source>
        <dbReference type="ARBA" id="ARBA00007129"/>
    </source>
</evidence>
<accession>A0AA35TI44</accession>
<feature type="compositionally biased region" description="Polar residues" evidence="7">
    <location>
        <begin position="250"/>
        <end position="263"/>
    </location>
</feature>
<evidence type="ECO:0000259" key="9">
    <source>
        <dbReference type="Pfam" id="PF24797"/>
    </source>
</evidence>
<keyword evidence="3" id="KW-0963">Cytoplasm</keyword>
<evidence type="ECO:0000259" key="8">
    <source>
        <dbReference type="Pfam" id="PF01167"/>
    </source>
</evidence>
<dbReference type="Pfam" id="PF24797">
    <property type="entry name" value="Beta-prop_WDR35_TULP_N"/>
    <property type="match status" value="1"/>
</dbReference>
<reference evidence="10" key="1">
    <citation type="submission" date="2023-03" db="EMBL/GenBank/DDBJ databases">
        <authorList>
            <person name="Steffen K."/>
            <person name="Cardenas P."/>
        </authorList>
    </citation>
    <scope>NUCLEOTIDE SEQUENCE</scope>
</reference>
<comment type="caution">
    <text evidence="10">The sequence shown here is derived from an EMBL/GenBank/DDBJ whole genome shotgun (WGS) entry which is preliminary data.</text>
</comment>
<feature type="compositionally biased region" description="Polar residues" evidence="7">
    <location>
        <begin position="752"/>
        <end position="764"/>
    </location>
</feature>
<dbReference type="SUPFAM" id="SSF82171">
    <property type="entry name" value="DPP6 N-terminal domain-like"/>
    <property type="match status" value="1"/>
</dbReference>
<dbReference type="PANTHER" id="PTHR16517">
    <property type="entry name" value="TUBBY-RELATED"/>
    <property type="match status" value="1"/>
</dbReference>
<keyword evidence="11" id="KW-1185">Reference proteome</keyword>
<feature type="region of interest" description="Disordered" evidence="7">
    <location>
        <begin position="241"/>
        <end position="294"/>
    </location>
</feature>
<evidence type="ECO:0000256" key="7">
    <source>
        <dbReference type="SAM" id="MobiDB-lite"/>
    </source>
</evidence>
<dbReference type="InterPro" id="IPR015943">
    <property type="entry name" value="WD40/YVTN_repeat-like_dom_sf"/>
</dbReference>